<dbReference type="GO" id="GO:0022857">
    <property type="term" value="F:transmembrane transporter activity"/>
    <property type="evidence" value="ECO:0007669"/>
    <property type="project" value="InterPro"/>
</dbReference>
<comment type="subcellular location">
    <subcellularLocation>
        <location evidence="1">Membrane</location>
        <topology evidence="1">Multi-pass membrane protein</topology>
    </subcellularLocation>
</comment>
<dbReference type="VEuPathDB" id="FungiDB:F4678DRAFT_435345"/>
<comment type="caution">
    <text evidence="7">The sequence shown here is derived from an EMBL/GenBank/DDBJ whole genome shotgun (WGS) entry which is preliminary data.</text>
</comment>
<dbReference type="AlphaFoldDB" id="A0A9W8TR32"/>
<dbReference type="GO" id="GO:0016020">
    <property type="term" value="C:membrane"/>
    <property type="evidence" value="ECO:0007669"/>
    <property type="project" value="UniProtKB-SubCell"/>
</dbReference>
<dbReference type="Pfam" id="PF13520">
    <property type="entry name" value="AA_permease_2"/>
    <property type="match status" value="1"/>
</dbReference>
<evidence type="ECO:0000256" key="1">
    <source>
        <dbReference type="ARBA" id="ARBA00004141"/>
    </source>
</evidence>
<protein>
    <recommendedName>
        <fullName evidence="9">Amino acid transporter</fullName>
    </recommendedName>
</protein>
<evidence type="ECO:0000256" key="5">
    <source>
        <dbReference type="ARBA" id="ARBA00023136"/>
    </source>
</evidence>
<evidence type="ECO:0000256" key="3">
    <source>
        <dbReference type="ARBA" id="ARBA00022692"/>
    </source>
</evidence>
<dbReference type="InterPro" id="IPR002293">
    <property type="entry name" value="AA/rel_permease1"/>
</dbReference>
<organism evidence="7 8">
    <name type="scientific">Xylaria arbuscula</name>
    <dbReference type="NCBI Taxonomy" id="114810"/>
    <lineage>
        <taxon>Eukaryota</taxon>
        <taxon>Fungi</taxon>
        <taxon>Dikarya</taxon>
        <taxon>Ascomycota</taxon>
        <taxon>Pezizomycotina</taxon>
        <taxon>Sordariomycetes</taxon>
        <taxon>Xylariomycetidae</taxon>
        <taxon>Xylariales</taxon>
        <taxon>Xylariaceae</taxon>
        <taxon>Xylaria</taxon>
    </lineage>
</organism>
<sequence length="538" mass="58482">MSTKNLHEMGVSTHVSGPADYRSPDDIELVRLGKKPVLRRNFGFLAILGFSCTVLITWEGILVLFISAYQNGGPSGAIYGYIVVWVGTLSIFATLSELVSMAPTSGGQYYWVSMLSPPGARKFLSYLTAWLVLTGWQATVASAAYLAGTLIQGLILLTHPEYANTIQNWHGTLLFWGVVLFAFAVNSSGGTILAKFEGIFLVIHILGFFATILPLTLLGHPTSSEAVWNTWLNLGGWQTQGLSFSIGILGNAFSFLGADAAIHMSEEIGNAAIVLPKSLLTGVMLNGTLGFAMLIAFLYYVGDIEQAAAENPLYPFMAALKQGLNSTAGAAAIVALIIFMSSSTTTGVLAAASRVYWAFARDRGLPAWEFLKKVDSKTGIPFHAVLVTAVISIILALINIGEAAAFTGTISISISGLFASYLIASSLLLYRRLTNAIRPHRVLEETDNVISTQLGLRWGPWRLPGAFGVANNTFTCVFLIYILFFSFWPTTRDVTPQNMNWSFLVTVVVLSFSIVYYFLWARREFKGPIIEITELPTS</sequence>
<keyword evidence="5 6" id="KW-0472">Membrane</keyword>
<evidence type="ECO:0000256" key="6">
    <source>
        <dbReference type="SAM" id="Phobius"/>
    </source>
</evidence>
<keyword evidence="3 6" id="KW-0812">Transmembrane</keyword>
<feature type="transmembrane region" description="Helical" evidence="6">
    <location>
        <begin position="123"/>
        <end position="148"/>
    </location>
</feature>
<feature type="transmembrane region" description="Helical" evidence="6">
    <location>
        <begin position="198"/>
        <end position="217"/>
    </location>
</feature>
<feature type="transmembrane region" description="Helical" evidence="6">
    <location>
        <begin position="168"/>
        <end position="186"/>
    </location>
</feature>
<keyword evidence="2" id="KW-0813">Transport</keyword>
<reference evidence="7" key="1">
    <citation type="submission" date="2022-07" db="EMBL/GenBank/DDBJ databases">
        <title>Genome Sequence of Xylaria arbuscula.</title>
        <authorList>
            <person name="Buettner E."/>
        </authorList>
    </citation>
    <scope>NUCLEOTIDE SEQUENCE</scope>
    <source>
        <strain evidence="7">VT107</strain>
    </source>
</reference>
<keyword evidence="4 6" id="KW-1133">Transmembrane helix</keyword>
<feature type="transmembrane region" description="Helical" evidence="6">
    <location>
        <begin position="330"/>
        <end position="359"/>
    </location>
</feature>
<feature type="transmembrane region" description="Helical" evidence="6">
    <location>
        <begin position="380"/>
        <end position="400"/>
    </location>
</feature>
<evidence type="ECO:0008006" key="9">
    <source>
        <dbReference type="Google" id="ProtNLM"/>
    </source>
</evidence>
<dbReference type="PANTHER" id="PTHR45649">
    <property type="entry name" value="AMINO-ACID PERMEASE BAT1"/>
    <property type="match status" value="1"/>
</dbReference>
<evidence type="ECO:0000313" key="7">
    <source>
        <dbReference type="EMBL" id="KAJ3578905.1"/>
    </source>
</evidence>
<accession>A0A9W8TR32</accession>
<keyword evidence="8" id="KW-1185">Reference proteome</keyword>
<name>A0A9W8TR32_9PEZI</name>
<feature type="transmembrane region" description="Helical" evidence="6">
    <location>
        <begin position="78"/>
        <end position="102"/>
    </location>
</feature>
<feature type="transmembrane region" description="Helical" evidence="6">
    <location>
        <begin position="500"/>
        <end position="519"/>
    </location>
</feature>
<gene>
    <name evidence="7" type="ORF">NPX13_g1661</name>
</gene>
<evidence type="ECO:0000256" key="2">
    <source>
        <dbReference type="ARBA" id="ARBA00022448"/>
    </source>
</evidence>
<dbReference type="PANTHER" id="PTHR45649:SF1">
    <property type="entry name" value="TRANSPORTER, PUTATIVE (EUROFUNG)-RELATED"/>
    <property type="match status" value="1"/>
</dbReference>
<feature type="transmembrane region" description="Helical" evidence="6">
    <location>
        <begin position="42"/>
        <end position="66"/>
    </location>
</feature>
<dbReference type="PIRSF" id="PIRSF006060">
    <property type="entry name" value="AA_transporter"/>
    <property type="match status" value="1"/>
</dbReference>
<evidence type="ECO:0000256" key="4">
    <source>
        <dbReference type="ARBA" id="ARBA00022989"/>
    </source>
</evidence>
<dbReference type="EMBL" id="JANPWZ010000156">
    <property type="protein sequence ID" value="KAJ3578905.1"/>
    <property type="molecule type" value="Genomic_DNA"/>
</dbReference>
<feature type="transmembrane region" description="Helical" evidence="6">
    <location>
        <begin position="406"/>
        <end position="430"/>
    </location>
</feature>
<proteinExistence type="predicted"/>
<dbReference type="Proteomes" id="UP001148614">
    <property type="component" value="Unassembled WGS sequence"/>
</dbReference>
<feature type="transmembrane region" description="Helical" evidence="6">
    <location>
        <begin position="279"/>
        <end position="301"/>
    </location>
</feature>
<evidence type="ECO:0000313" key="8">
    <source>
        <dbReference type="Proteomes" id="UP001148614"/>
    </source>
</evidence>
<feature type="transmembrane region" description="Helical" evidence="6">
    <location>
        <begin position="237"/>
        <end position="258"/>
    </location>
</feature>
<feature type="transmembrane region" description="Helical" evidence="6">
    <location>
        <begin position="466"/>
        <end position="488"/>
    </location>
</feature>
<dbReference type="Gene3D" id="1.20.1740.10">
    <property type="entry name" value="Amino acid/polyamine transporter I"/>
    <property type="match status" value="1"/>
</dbReference>